<dbReference type="GO" id="GO:0015347">
    <property type="term" value="F:sodium-independent organic anion transmembrane transporter activity"/>
    <property type="evidence" value="ECO:0007669"/>
    <property type="project" value="TreeGrafter"/>
</dbReference>
<dbReference type="GO" id="GO:0043252">
    <property type="term" value="P:sodium-independent organic anion transport"/>
    <property type="evidence" value="ECO:0007669"/>
    <property type="project" value="TreeGrafter"/>
</dbReference>
<evidence type="ECO:0000256" key="2">
    <source>
        <dbReference type="ARBA" id="ARBA00009657"/>
    </source>
</evidence>
<feature type="transmembrane region" description="Helical" evidence="8">
    <location>
        <begin position="446"/>
        <end position="465"/>
    </location>
</feature>
<feature type="transmembrane region" description="Helical" evidence="8">
    <location>
        <begin position="410"/>
        <end position="434"/>
    </location>
</feature>
<dbReference type="PANTHER" id="PTHR11388:SF100">
    <property type="entry name" value="SOLUTE CARRIER ORGANIC ANION TRANSPORTER FAMILY MEMBER 4A1"/>
    <property type="match status" value="1"/>
</dbReference>
<keyword evidence="6 8" id="KW-0472">Membrane</keyword>
<evidence type="ECO:0000256" key="5">
    <source>
        <dbReference type="ARBA" id="ARBA00022989"/>
    </source>
</evidence>
<feature type="transmembrane region" description="Helical" evidence="8">
    <location>
        <begin position="302"/>
        <end position="324"/>
    </location>
</feature>
<gene>
    <name evidence="10" type="ORF">CHS0354_007936</name>
</gene>
<dbReference type="SUPFAM" id="SSF103473">
    <property type="entry name" value="MFS general substrate transporter"/>
    <property type="match status" value="2"/>
</dbReference>
<dbReference type="GO" id="GO:0016323">
    <property type="term" value="C:basolateral plasma membrane"/>
    <property type="evidence" value="ECO:0007669"/>
    <property type="project" value="TreeGrafter"/>
</dbReference>
<dbReference type="Gene3D" id="1.20.1250.20">
    <property type="entry name" value="MFS general substrate transporter like domains"/>
    <property type="match status" value="1"/>
</dbReference>
<feature type="transmembrane region" description="Helical" evidence="8">
    <location>
        <begin position="135"/>
        <end position="155"/>
    </location>
</feature>
<feature type="domain" description="Kazal-like" evidence="9">
    <location>
        <begin position="489"/>
        <end position="546"/>
    </location>
</feature>
<dbReference type="Pfam" id="PF03137">
    <property type="entry name" value="OATP"/>
    <property type="match status" value="2"/>
</dbReference>
<dbReference type="AlphaFoldDB" id="A0AAE0VSI9"/>
<evidence type="ECO:0000313" key="10">
    <source>
        <dbReference type="EMBL" id="KAK3587445.1"/>
    </source>
</evidence>
<evidence type="ECO:0000259" key="9">
    <source>
        <dbReference type="PROSITE" id="PS51465"/>
    </source>
</evidence>
<keyword evidence="7" id="KW-1015">Disulfide bond</keyword>
<keyword evidence="11" id="KW-1185">Reference proteome</keyword>
<evidence type="ECO:0000256" key="7">
    <source>
        <dbReference type="ARBA" id="ARBA00023157"/>
    </source>
</evidence>
<feature type="transmembrane region" description="Helical" evidence="8">
    <location>
        <begin position="375"/>
        <end position="398"/>
    </location>
</feature>
<comment type="caution">
    <text evidence="10">The sequence shown here is derived from an EMBL/GenBank/DDBJ whole genome shotgun (WGS) entry which is preliminary data.</text>
</comment>
<reference evidence="10" key="3">
    <citation type="submission" date="2023-05" db="EMBL/GenBank/DDBJ databases">
        <authorList>
            <person name="Smith C.H."/>
        </authorList>
    </citation>
    <scope>NUCLEOTIDE SEQUENCE</scope>
    <source>
        <strain evidence="10">CHS0354</strain>
        <tissue evidence="10">Mantle</tissue>
    </source>
</reference>
<accession>A0AAE0VSI9</accession>
<dbReference type="InterPro" id="IPR004156">
    <property type="entry name" value="OATP"/>
</dbReference>
<dbReference type="InterPro" id="IPR002350">
    <property type="entry name" value="Kazal_dom"/>
</dbReference>
<dbReference type="InterPro" id="IPR036259">
    <property type="entry name" value="MFS_trans_sf"/>
</dbReference>
<evidence type="ECO:0000256" key="6">
    <source>
        <dbReference type="ARBA" id="ARBA00023136"/>
    </source>
</evidence>
<dbReference type="PROSITE" id="PS51465">
    <property type="entry name" value="KAZAL_2"/>
    <property type="match status" value="1"/>
</dbReference>
<reference evidence="10" key="1">
    <citation type="journal article" date="2021" name="Genome Biol. Evol.">
        <title>A High-Quality Reference Genome for a Parasitic Bivalve with Doubly Uniparental Inheritance (Bivalvia: Unionida).</title>
        <authorList>
            <person name="Smith C.H."/>
        </authorList>
    </citation>
    <scope>NUCLEOTIDE SEQUENCE</scope>
    <source>
        <strain evidence="10">CHS0354</strain>
    </source>
</reference>
<dbReference type="InterPro" id="IPR036058">
    <property type="entry name" value="Kazal_dom_sf"/>
</dbReference>
<comment type="similarity">
    <text evidence="2">Belongs to the organo anion transporter (TC 2.A.60) family.</text>
</comment>
<sequence>MSNEGTLNLDEIFVRRSKEDLKIINNSLSGVTPLLLHNVKNDGKVKFDEHASELNGYRKQYAGYVPDEVEEQELLKYGWGKWRPRWCQIFNRIGWYVFWTCLFSFLQGFVVNGVLNAIISTLEKRFELPSSRSGLIASSNDFLAFFFVLGISYYGGRRNKPLLIGIGIVVLGLGSCIFSIPHFAAGVYNYKASVSRNSDNKMVYSLGILTIDWSSPSKFRQLNDLEDFENVCHTRNETTADTCSTGEKVETSRLSLMYATASLGVAAGYMGGGQLLNIYTDIDKVASNSVTITPSDPRWVGAWWIAFIVSGTLMFLIAIPMVAYPKRLPGSAKLQAERKSEACGNATDSLVQSETFGKSWRDFPKAIWNLVQNPTYIFLSFSVSTEGMLVSGIATFGAKFLQEKFNLPAALASFVIGIISVPGAGGGMLLGGYIVKRRKLKCVNIIRMNLLADVIALLCGCIFLLQCSTQSIAGVTTPYVTAGVWDEPSILENECNAGCGCSSMTYEPVCGMDGVIYFTPCHAGCSQEFHIMEGPMGPFKMYKNCSCVVARLQHISNNTVQTELEESTVRKLSSEILASTTVEPTFNITNLSMSATGAFQGICMSDCMLLYIVAPLLFIGMFMTFTTVSPTQTATLR</sequence>
<protein>
    <recommendedName>
        <fullName evidence="9">Kazal-like domain-containing protein</fullName>
    </recommendedName>
</protein>
<proteinExistence type="inferred from homology"/>
<comment type="subcellular location">
    <subcellularLocation>
        <location evidence="1">Cell membrane</location>
        <topology evidence="1">Multi-pass membrane protein</topology>
    </subcellularLocation>
</comment>
<evidence type="ECO:0000256" key="1">
    <source>
        <dbReference type="ARBA" id="ARBA00004651"/>
    </source>
</evidence>
<keyword evidence="5 8" id="KW-1133">Transmembrane helix</keyword>
<feature type="transmembrane region" description="Helical" evidence="8">
    <location>
        <begin position="608"/>
        <end position="628"/>
    </location>
</feature>
<evidence type="ECO:0000256" key="8">
    <source>
        <dbReference type="SAM" id="Phobius"/>
    </source>
</evidence>
<feature type="transmembrane region" description="Helical" evidence="8">
    <location>
        <begin position="162"/>
        <end position="184"/>
    </location>
</feature>
<keyword evidence="4 8" id="KW-0812">Transmembrane</keyword>
<dbReference type="Pfam" id="PF07648">
    <property type="entry name" value="Kazal_2"/>
    <property type="match status" value="1"/>
</dbReference>
<dbReference type="PANTHER" id="PTHR11388">
    <property type="entry name" value="ORGANIC ANION TRANSPORTER"/>
    <property type="match status" value="1"/>
</dbReference>
<evidence type="ECO:0000256" key="3">
    <source>
        <dbReference type="ARBA" id="ARBA00022475"/>
    </source>
</evidence>
<dbReference type="EMBL" id="JAEAOA010000534">
    <property type="protein sequence ID" value="KAK3587445.1"/>
    <property type="molecule type" value="Genomic_DNA"/>
</dbReference>
<evidence type="ECO:0000256" key="4">
    <source>
        <dbReference type="ARBA" id="ARBA00022692"/>
    </source>
</evidence>
<keyword evidence="3" id="KW-1003">Cell membrane</keyword>
<dbReference type="SUPFAM" id="SSF100895">
    <property type="entry name" value="Kazal-type serine protease inhibitors"/>
    <property type="match status" value="1"/>
</dbReference>
<reference evidence="10" key="2">
    <citation type="journal article" date="2021" name="Genome Biol. Evol.">
        <title>Developing a high-quality reference genome for a parasitic bivalve with doubly uniparental inheritance (Bivalvia: Unionida).</title>
        <authorList>
            <person name="Smith C.H."/>
        </authorList>
    </citation>
    <scope>NUCLEOTIDE SEQUENCE</scope>
    <source>
        <strain evidence="10">CHS0354</strain>
        <tissue evidence="10">Mantle</tissue>
    </source>
</reference>
<evidence type="ECO:0000313" key="11">
    <source>
        <dbReference type="Proteomes" id="UP001195483"/>
    </source>
</evidence>
<feature type="transmembrane region" description="Helical" evidence="8">
    <location>
        <begin position="93"/>
        <end position="115"/>
    </location>
</feature>
<dbReference type="Proteomes" id="UP001195483">
    <property type="component" value="Unassembled WGS sequence"/>
</dbReference>
<name>A0AAE0VSI9_9BIVA</name>
<organism evidence="10 11">
    <name type="scientific">Potamilus streckersoni</name>
    <dbReference type="NCBI Taxonomy" id="2493646"/>
    <lineage>
        <taxon>Eukaryota</taxon>
        <taxon>Metazoa</taxon>
        <taxon>Spiralia</taxon>
        <taxon>Lophotrochozoa</taxon>
        <taxon>Mollusca</taxon>
        <taxon>Bivalvia</taxon>
        <taxon>Autobranchia</taxon>
        <taxon>Heteroconchia</taxon>
        <taxon>Palaeoheterodonta</taxon>
        <taxon>Unionida</taxon>
        <taxon>Unionoidea</taxon>
        <taxon>Unionidae</taxon>
        <taxon>Ambleminae</taxon>
        <taxon>Lampsilini</taxon>
        <taxon>Potamilus</taxon>
    </lineage>
</organism>